<dbReference type="EMBL" id="AP014685">
    <property type="protein sequence ID" value="BAR60478.1"/>
    <property type="molecule type" value="Genomic_DNA"/>
</dbReference>
<evidence type="ECO:0000256" key="1">
    <source>
        <dbReference type="SAM" id="MobiDB-lite"/>
    </source>
</evidence>
<sequence length="369" mass="38955">MPDIATLKIIEGQSQDSANVVLAQWKKTTYDGRNVYTDSGPYKTPFNCASACDSSGFFQVINIQPDAITPKTADSPATATATRTISGQAVIISASVININGIIQAGSSSNYSVNIGAAAYDAIYGSNGLKNRNGGADFAAAQANARNGVYYDISGSVTASASGDAKIGVRYNALTDQLILNGVAQGAGGYVYLNGKIISTSTDNTQTQGNIEIKGGAGTVTVNNTSGLQLVTPSIPASLPRAWSRSSTSSRGRRRGGFTIPRLQAASRCRGTRPTVSLRPRSIRRCLRPGPVRRASSTRRRRTCSINGSTPRRWIVYPPARSSTMAGASRPIRSPARTGPVRPTWFQARRAATIRKSPPPQAAITGREA</sequence>
<protein>
    <submittedName>
        <fullName evidence="2">Uncharacterized protein</fullName>
    </submittedName>
</protein>
<evidence type="ECO:0000313" key="3">
    <source>
        <dbReference type="Proteomes" id="UP000063308"/>
    </source>
</evidence>
<name>A0A0E4G0J2_9BRAD</name>
<dbReference type="AlphaFoldDB" id="A0A0E4G0J2"/>
<proteinExistence type="predicted"/>
<evidence type="ECO:0000313" key="2">
    <source>
        <dbReference type="EMBL" id="BAR60478.1"/>
    </source>
</evidence>
<reference evidence="2 3" key="1">
    <citation type="submission" date="2014-11" db="EMBL/GenBank/DDBJ databases">
        <title>Symbiosis island explosion on the genome of extra-slow-growing strains of soybean bradyrhizobia with massive insertion sequences.</title>
        <authorList>
            <person name="Iida T."/>
            <person name="Minamisawa K."/>
        </authorList>
    </citation>
    <scope>NUCLEOTIDE SEQUENCE [LARGE SCALE GENOMIC DNA]</scope>
    <source>
        <strain evidence="2 3">NK6</strain>
    </source>
</reference>
<feature type="region of interest" description="Disordered" evidence="1">
    <location>
        <begin position="239"/>
        <end position="258"/>
    </location>
</feature>
<dbReference type="Proteomes" id="UP000063308">
    <property type="component" value="Chromosome"/>
</dbReference>
<accession>A0A0E4G0J2</accession>
<gene>
    <name evidence="2" type="ORF">NK6_7327</name>
</gene>
<organism evidence="2 3">
    <name type="scientific">Bradyrhizobium diazoefficiens</name>
    <dbReference type="NCBI Taxonomy" id="1355477"/>
    <lineage>
        <taxon>Bacteria</taxon>
        <taxon>Pseudomonadati</taxon>
        <taxon>Pseudomonadota</taxon>
        <taxon>Alphaproteobacteria</taxon>
        <taxon>Hyphomicrobiales</taxon>
        <taxon>Nitrobacteraceae</taxon>
        <taxon>Bradyrhizobium</taxon>
    </lineage>
</organism>